<protein>
    <submittedName>
        <fullName evidence="3">Uncharacterized protein</fullName>
    </submittedName>
</protein>
<organism evidence="3 4">
    <name type="scientific">Pseudonocardia petroleophila</name>
    <dbReference type="NCBI Taxonomy" id="37331"/>
    <lineage>
        <taxon>Bacteria</taxon>
        <taxon>Bacillati</taxon>
        <taxon>Actinomycetota</taxon>
        <taxon>Actinomycetes</taxon>
        <taxon>Pseudonocardiales</taxon>
        <taxon>Pseudonocardiaceae</taxon>
        <taxon>Pseudonocardia</taxon>
    </lineage>
</organism>
<feature type="region of interest" description="Disordered" evidence="1">
    <location>
        <begin position="40"/>
        <end position="59"/>
    </location>
</feature>
<name>A0A7G7MFZ9_9PSEU</name>
<keyword evidence="4" id="KW-1185">Reference proteome</keyword>
<keyword evidence="2" id="KW-0472">Membrane</keyword>
<dbReference type="Proteomes" id="UP000515728">
    <property type="component" value="Chromosome"/>
</dbReference>
<dbReference type="AlphaFoldDB" id="A0A7G7MFZ9"/>
<keyword evidence="2" id="KW-0812">Transmembrane</keyword>
<feature type="transmembrane region" description="Helical" evidence="2">
    <location>
        <begin position="6"/>
        <end position="27"/>
    </location>
</feature>
<dbReference type="KEGG" id="ppel:H6H00_26990"/>
<dbReference type="RefSeq" id="WP_185718464.1">
    <property type="nucleotide sequence ID" value="NZ_BAAAWI010000001.1"/>
</dbReference>
<keyword evidence="2" id="KW-1133">Transmembrane helix</keyword>
<dbReference type="EMBL" id="CP060131">
    <property type="protein sequence ID" value="QNG51710.1"/>
    <property type="molecule type" value="Genomic_DNA"/>
</dbReference>
<evidence type="ECO:0000313" key="4">
    <source>
        <dbReference type="Proteomes" id="UP000515728"/>
    </source>
</evidence>
<gene>
    <name evidence="3" type="ORF">H6H00_26990</name>
</gene>
<sequence length="59" mass="6283">MTDLLAVLGPAGGVAVLAVMAIVPLLLDLPQRRRAPVPELVVPRQRTAHPERRAVPAGR</sequence>
<reference evidence="3 4" key="1">
    <citation type="submission" date="2020-08" db="EMBL/GenBank/DDBJ databases">
        <authorList>
            <person name="Mo P."/>
        </authorList>
    </citation>
    <scope>NUCLEOTIDE SEQUENCE [LARGE SCALE GENOMIC DNA]</scope>
    <source>
        <strain evidence="3 4">CGMCC 4.1532</strain>
    </source>
</reference>
<evidence type="ECO:0000313" key="3">
    <source>
        <dbReference type="EMBL" id="QNG51710.1"/>
    </source>
</evidence>
<evidence type="ECO:0000256" key="2">
    <source>
        <dbReference type="SAM" id="Phobius"/>
    </source>
</evidence>
<proteinExistence type="predicted"/>
<evidence type="ECO:0000256" key="1">
    <source>
        <dbReference type="SAM" id="MobiDB-lite"/>
    </source>
</evidence>
<feature type="compositionally biased region" description="Basic and acidic residues" evidence="1">
    <location>
        <begin position="48"/>
        <end position="59"/>
    </location>
</feature>
<accession>A0A7G7MFZ9</accession>